<feature type="compositionally biased region" description="Basic residues" evidence="12">
    <location>
        <begin position="467"/>
        <end position="477"/>
    </location>
</feature>
<dbReference type="AlphaFoldDB" id="A0A9D3SU21"/>
<keyword evidence="6" id="KW-0862">Zinc</keyword>
<evidence type="ECO:0000256" key="4">
    <source>
        <dbReference type="ARBA" id="ARBA00022737"/>
    </source>
</evidence>
<feature type="region of interest" description="Disordered" evidence="12">
    <location>
        <begin position="639"/>
        <end position="666"/>
    </location>
</feature>
<comment type="similarity">
    <text evidence="2">Belongs to the krueppel C2H2-type zinc-finger protein family.</text>
</comment>
<dbReference type="GO" id="GO:0008270">
    <property type="term" value="F:zinc ion binding"/>
    <property type="evidence" value="ECO:0007669"/>
    <property type="project" value="UniProtKB-KW"/>
</dbReference>
<dbReference type="SUPFAM" id="SSF57667">
    <property type="entry name" value="beta-beta-alpha zinc fingers"/>
    <property type="match status" value="4"/>
</dbReference>
<evidence type="ECO:0000256" key="1">
    <source>
        <dbReference type="ARBA" id="ARBA00004123"/>
    </source>
</evidence>
<dbReference type="EMBL" id="JAFDVH010000024">
    <property type="protein sequence ID" value="KAG7455374.1"/>
    <property type="molecule type" value="Genomic_DNA"/>
</dbReference>
<name>A0A9D3SU21_MEGAT</name>
<feature type="compositionally biased region" description="Gly residues" evidence="12">
    <location>
        <begin position="479"/>
        <end position="488"/>
    </location>
</feature>
<keyword evidence="7" id="KW-0805">Transcription regulation</keyword>
<dbReference type="Proteomes" id="UP001046870">
    <property type="component" value="Chromosome 24"/>
</dbReference>
<feature type="domain" description="C2H2-type" evidence="13">
    <location>
        <begin position="343"/>
        <end position="370"/>
    </location>
</feature>
<keyword evidence="5 11" id="KW-0863">Zinc-finger</keyword>
<keyword evidence="10" id="KW-0539">Nucleus</keyword>
<dbReference type="FunFam" id="3.30.160.60:FF:000448">
    <property type="entry name" value="RE1-silencing transcription factor A"/>
    <property type="match status" value="1"/>
</dbReference>
<accession>A0A9D3SU21</accession>
<evidence type="ECO:0000256" key="11">
    <source>
        <dbReference type="PROSITE-ProRule" id="PRU00042"/>
    </source>
</evidence>
<dbReference type="SMART" id="SM00355">
    <property type="entry name" value="ZnF_C2H2"/>
    <property type="match status" value="10"/>
</dbReference>
<keyword evidence="4" id="KW-0677">Repeat</keyword>
<dbReference type="OrthoDB" id="6077919at2759"/>
<evidence type="ECO:0000259" key="13">
    <source>
        <dbReference type="PROSITE" id="PS50157"/>
    </source>
</evidence>
<feature type="domain" description="C2H2-type" evidence="13">
    <location>
        <begin position="506"/>
        <end position="533"/>
    </location>
</feature>
<dbReference type="GO" id="GO:0000981">
    <property type="term" value="F:DNA-binding transcription factor activity, RNA polymerase II-specific"/>
    <property type="evidence" value="ECO:0007669"/>
    <property type="project" value="TreeGrafter"/>
</dbReference>
<dbReference type="PANTHER" id="PTHR24408:SF58">
    <property type="entry name" value="TRANSCRIPTION FACTOR (TFIIIA), PUTATIVE (AFU_ORTHOLOGUE AFUA_1G05150)-RELATED"/>
    <property type="match status" value="1"/>
</dbReference>
<evidence type="ECO:0000256" key="7">
    <source>
        <dbReference type="ARBA" id="ARBA00023015"/>
    </source>
</evidence>
<feature type="domain" description="C2H2-type" evidence="13">
    <location>
        <begin position="590"/>
        <end position="618"/>
    </location>
</feature>
<comment type="subcellular location">
    <subcellularLocation>
        <location evidence="1">Nucleus</location>
    </subcellularLocation>
</comment>
<reference evidence="14" key="1">
    <citation type="submission" date="2021-01" db="EMBL/GenBank/DDBJ databases">
        <authorList>
            <person name="Zahm M."/>
            <person name="Roques C."/>
            <person name="Cabau C."/>
            <person name="Klopp C."/>
            <person name="Donnadieu C."/>
            <person name="Jouanno E."/>
            <person name="Lampietro C."/>
            <person name="Louis A."/>
            <person name="Herpin A."/>
            <person name="Echchiki A."/>
            <person name="Berthelot C."/>
            <person name="Parey E."/>
            <person name="Roest-Crollius H."/>
            <person name="Braasch I."/>
            <person name="Postlethwait J."/>
            <person name="Bobe J."/>
            <person name="Montfort J."/>
            <person name="Bouchez O."/>
            <person name="Begum T."/>
            <person name="Mejri S."/>
            <person name="Adams A."/>
            <person name="Chen W.-J."/>
            <person name="Guiguen Y."/>
        </authorList>
    </citation>
    <scope>NUCLEOTIDE SEQUENCE</scope>
    <source>
        <strain evidence="14">YG-15Mar2019-1</strain>
        <tissue evidence="14">Brain</tissue>
    </source>
</reference>
<feature type="domain" description="C2H2-type" evidence="13">
    <location>
        <begin position="534"/>
        <end position="561"/>
    </location>
</feature>
<dbReference type="Pfam" id="PF00096">
    <property type="entry name" value="zf-C2H2"/>
    <property type="match status" value="1"/>
</dbReference>
<feature type="domain" description="C2H2-type" evidence="13">
    <location>
        <begin position="312"/>
        <end position="339"/>
    </location>
</feature>
<dbReference type="Gene3D" id="3.30.160.60">
    <property type="entry name" value="Classic Zinc Finger"/>
    <property type="match status" value="5"/>
</dbReference>
<comment type="caution">
    <text evidence="14">The sequence shown here is derived from an EMBL/GenBank/DDBJ whole genome shotgun (WGS) entry which is preliminary data.</text>
</comment>
<dbReference type="GO" id="GO:0043565">
    <property type="term" value="F:sequence-specific DNA binding"/>
    <property type="evidence" value="ECO:0007669"/>
    <property type="project" value="TreeGrafter"/>
</dbReference>
<dbReference type="PANTHER" id="PTHR24408">
    <property type="entry name" value="ZINC FINGER PROTEIN"/>
    <property type="match status" value="1"/>
</dbReference>
<dbReference type="PROSITE" id="PS50157">
    <property type="entry name" value="ZINC_FINGER_C2H2_2"/>
    <property type="match status" value="8"/>
</dbReference>
<dbReference type="InterPro" id="IPR036236">
    <property type="entry name" value="Znf_C2H2_sf"/>
</dbReference>
<dbReference type="InterPro" id="IPR013087">
    <property type="entry name" value="Znf_C2H2_type"/>
</dbReference>
<dbReference type="GO" id="GO:0005634">
    <property type="term" value="C:nucleus"/>
    <property type="evidence" value="ECO:0007669"/>
    <property type="project" value="UniProtKB-SubCell"/>
</dbReference>
<feature type="domain" description="C2H2-type" evidence="13">
    <location>
        <begin position="618"/>
        <end position="645"/>
    </location>
</feature>
<feature type="domain" description="C2H2-type" evidence="13">
    <location>
        <begin position="284"/>
        <end position="311"/>
    </location>
</feature>
<protein>
    <recommendedName>
        <fullName evidence="13">C2H2-type domain-containing protein</fullName>
    </recommendedName>
</protein>
<evidence type="ECO:0000256" key="10">
    <source>
        <dbReference type="ARBA" id="ARBA00023242"/>
    </source>
</evidence>
<evidence type="ECO:0000256" key="9">
    <source>
        <dbReference type="ARBA" id="ARBA00023163"/>
    </source>
</evidence>
<organism evidence="14 15">
    <name type="scientific">Megalops atlanticus</name>
    <name type="common">Tarpon</name>
    <name type="synonym">Clupea gigantea</name>
    <dbReference type="NCBI Taxonomy" id="7932"/>
    <lineage>
        <taxon>Eukaryota</taxon>
        <taxon>Metazoa</taxon>
        <taxon>Chordata</taxon>
        <taxon>Craniata</taxon>
        <taxon>Vertebrata</taxon>
        <taxon>Euteleostomi</taxon>
        <taxon>Actinopterygii</taxon>
        <taxon>Neopterygii</taxon>
        <taxon>Teleostei</taxon>
        <taxon>Elopiformes</taxon>
        <taxon>Megalopidae</taxon>
        <taxon>Megalops</taxon>
    </lineage>
</organism>
<keyword evidence="3" id="KW-0479">Metal-binding</keyword>
<evidence type="ECO:0000256" key="3">
    <source>
        <dbReference type="ARBA" id="ARBA00022723"/>
    </source>
</evidence>
<feature type="compositionally biased region" description="Pro residues" evidence="12">
    <location>
        <begin position="643"/>
        <end position="661"/>
    </location>
</feature>
<feature type="region of interest" description="Disordered" evidence="12">
    <location>
        <begin position="356"/>
        <end position="380"/>
    </location>
</feature>
<gene>
    <name evidence="14" type="ORF">MATL_G00256200</name>
</gene>
<feature type="region of interest" description="Disordered" evidence="12">
    <location>
        <begin position="462"/>
        <end position="498"/>
    </location>
</feature>
<evidence type="ECO:0000313" key="14">
    <source>
        <dbReference type="EMBL" id="KAG7455374.1"/>
    </source>
</evidence>
<feature type="region of interest" description="Disordered" evidence="12">
    <location>
        <begin position="244"/>
        <end position="264"/>
    </location>
</feature>
<evidence type="ECO:0000256" key="2">
    <source>
        <dbReference type="ARBA" id="ARBA00006991"/>
    </source>
</evidence>
<evidence type="ECO:0000256" key="5">
    <source>
        <dbReference type="ARBA" id="ARBA00022771"/>
    </source>
</evidence>
<proteinExistence type="inferred from homology"/>
<evidence type="ECO:0000256" key="12">
    <source>
        <dbReference type="SAM" id="MobiDB-lite"/>
    </source>
</evidence>
<evidence type="ECO:0000256" key="8">
    <source>
        <dbReference type="ARBA" id="ARBA00023125"/>
    </source>
</evidence>
<evidence type="ECO:0000313" key="15">
    <source>
        <dbReference type="Proteomes" id="UP001046870"/>
    </source>
</evidence>
<sequence>MSPLKDAYQDIQPVTLRLSEESATSRLYCSTAEGIEARVSTLVEAFLVEVYRCRVCQFTSSLKARISTHVAERHDLGHACRALSCLGKDVEESLDVEVGVVEEELDGNSSPYDLEDDLRSAVKDSEDHMGLERMSFLLPMYGMLHNISPQSCDMGLGSNSDAGLSVAHTCEVSTLFEEEGESGAGEEAAEFRLEDAGSVELPGPLSCPMESVGSEAQDDEMAQSAHLMSLGLCRISSIKCLPRARTPEPRPASAPRGQEDAPLEEKLPHPALADTQKLSGAKALSCILCHVDLASRSLLEVHLKCHDGERRFRCPRCGRAVEAWPEMERHWRGHGKRRGGRPHRCRECPRMFRTAGARDVHQRRHARRGEDETQRAASPDWSCSEQERELHARCYVQGGFKCLHCGFTDESWDEVHKHMISQHKHMEDRQAQSDQHKPCNMKSRTEALSDPLCIQAAETGLEDGRGPRKRKARRKMKGGLQGGAGGRCTEGEEPRGTGRARGRKEFCCSLCDRKFSTKLTMRRHMGIHQGDKPYLCPHCHYSTRLKASLVQHLRVHTGEKPFKCSQCPYASIDSSSLRRHARTHTQEKPHRCQHCSYSSIQKKSLDLHVRRHHTGESFPCHLCRYTTPDRQLLLRHLRKHHPSGPPLPPARKPRPHGPSPAKPTATAALSLRLSPLRHAEPPSS</sequence>
<feature type="domain" description="C2H2-type" evidence="13">
    <location>
        <begin position="562"/>
        <end position="589"/>
    </location>
</feature>
<keyword evidence="15" id="KW-1185">Reference proteome</keyword>
<dbReference type="FunFam" id="3.30.160.60:FF:001156">
    <property type="entry name" value="Zinc finger protein 407"/>
    <property type="match status" value="1"/>
</dbReference>
<dbReference type="PROSITE" id="PS00028">
    <property type="entry name" value="ZINC_FINGER_C2H2_1"/>
    <property type="match status" value="4"/>
</dbReference>
<keyword evidence="9" id="KW-0804">Transcription</keyword>
<keyword evidence="8" id="KW-0238">DNA-binding</keyword>
<evidence type="ECO:0000256" key="6">
    <source>
        <dbReference type="ARBA" id="ARBA00022833"/>
    </source>
</evidence>